<dbReference type="AlphaFoldDB" id="A0A8X6M017"/>
<organism evidence="1 2">
    <name type="scientific">Trichonephila clavata</name>
    <name type="common">Joro spider</name>
    <name type="synonym">Nephila clavata</name>
    <dbReference type="NCBI Taxonomy" id="2740835"/>
    <lineage>
        <taxon>Eukaryota</taxon>
        <taxon>Metazoa</taxon>
        <taxon>Ecdysozoa</taxon>
        <taxon>Arthropoda</taxon>
        <taxon>Chelicerata</taxon>
        <taxon>Arachnida</taxon>
        <taxon>Araneae</taxon>
        <taxon>Araneomorphae</taxon>
        <taxon>Entelegynae</taxon>
        <taxon>Araneoidea</taxon>
        <taxon>Nephilidae</taxon>
        <taxon>Trichonephila</taxon>
    </lineage>
</organism>
<dbReference type="Proteomes" id="UP000887116">
    <property type="component" value="Unassembled WGS sequence"/>
</dbReference>
<name>A0A8X6M017_TRICU</name>
<gene>
    <name evidence="1" type="ORF">TNCT_504421</name>
</gene>
<evidence type="ECO:0000313" key="1">
    <source>
        <dbReference type="EMBL" id="GFR28270.1"/>
    </source>
</evidence>
<accession>A0A8X6M017</accession>
<dbReference type="EMBL" id="BMAO01009045">
    <property type="protein sequence ID" value="GFR28270.1"/>
    <property type="molecule type" value="Genomic_DNA"/>
</dbReference>
<evidence type="ECO:0000313" key="2">
    <source>
        <dbReference type="Proteomes" id="UP000887116"/>
    </source>
</evidence>
<keyword evidence="2" id="KW-1185">Reference proteome</keyword>
<comment type="caution">
    <text evidence="1">The sequence shown here is derived from an EMBL/GenBank/DDBJ whole genome shotgun (WGS) entry which is preliminary data.</text>
</comment>
<sequence length="77" mass="8844">MQLYDLQRVEHHQDTLRVPDMIRRNSPQIPLLFLTIREHLAEIIKHISREQGVSKETAFDTESAISLPIIPTGDGIN</sequence>
<reference evidence="1" key="1">
    <citation type="submission" date="2020-07" db="EMBL/GenBank/DDBJ databases">
        <title>Multicomponent nature underlies the extraordinary mechanical properties of spider dragline silk.</title>
        <authorList>
            <person name="Kono N."/>
            <person name="Nakamura H."/>
            <person name="Mori M."/>
            <person name="Yoshida Y."/>
            <person name="Ohtoshi R."/>
            <person name="Malay A.D."/>
            <person name="Moran D.A.P."/>
            <person name="Tomita M."/>
            <person name="Numata K."/>
            <person name="Arakawa K."/>
        </authorList>
    </citation>
    <scope>NUCLEOTIDE SEQUENCE</scope>
</reference>
<proteinExistence type="predicted"/>
<protein>
    <submittedName>
        <fullName evidence="1">Uncharacterized protein</fullName>
    </submittedName>
</protein>